<feature type="compositionally biased region" description="Pro residues" evidence="2">
    <location>
        <begin position="244"/>
        <end position="258"/>
    </location>
</feature>
<dbReference type="SMART" id="SM00949">
    <property type="entry name" value="PAZ"/>
    <property type="match status" value="1"/>
</dbReference>
<dbReference type="CDD" id="cd02846">
    <property type="entry name" value="PAZ_argonaute_like"/>
    <property type="match status" value="1"/>
</dbReference>
<dbReference type="GO" id="GO:0003723">
    <property type="term" value="F:RNA binding"/>
    <property type="evidence" value="ECO:0007669"/>
    <property type="project" value="InterPro"/>
</dbReference>
<dbReference type="SUPFAM" id="SSF53098">
    <property type="entry name" value="Ribonuclease H-like"/>
    <property type="match status" value="1"/>
</dbReference>
<evidence type="ECO:0000313" key="5">
    <source>
        <dbReference type="Proteomes" id="UP000504635"/>
    </source>
</evidence>
<comment type="similarity">
    <text evidence="1">Belongs to the argonaute family.</text>
</comment>
<dbReference type="InterPro" id="IPR032474">
    <property type="entry name" value="Argonaute_N"/>
</dbReference>
<proteinExistence type="inferred from homology"/>
<gene>
    <name evidence="6 7" type="primary">LOC115885402</name>
</gene>
<accession>A0A6J2Y8J6</accession>
<dbReference type="InterPro" id="IPR045246">
    <property type="entry name" value="Piwi_ago-like"/>
</dbReference>
<evidence type="ECO:0000256" key="1">
    <source>
        <dbReference type="RuleBase" id="RU361178"/>
    </source>
</evidence>
<dbReference type="PROSITE" id="PS50821">
    <property type="entry name" value="PAZ"/>
    <property type="match status" value="1"/>
</dbReference>
<keyword evidence="5" id="KW-1185">Reference proteome</keyword>
<dbReference type="GO" id="GO:0034587">
    <property type="term" value="P:piRNA processing"/>
    <property type="evidence" value="ECO:0007669"/>
    <property type="project" value="UniProtKB-ARBA"/>
</dbReference>
<dbReference type="Gene3D" id="3.30.420.10">
    <property type="entry name" value="Ribonuclease H-like superfamily/Ribonuclease H"/>
    <property type="match status" value="1"/>
</dbReference>
<dbReference type="Pfam" id="PF02171">
    <property type="entry name" value="Piwi"/>
    <property type="match status" value="1"/>
</dbReference>
<dbReference type="RefSeq" id="XP_030760164.1">
    <property type="nucleotide sequence ID" value="XM_030904304.1"/>
</dbReference>
<dbReference type="InterPro" id="IPR036085">
    <property type="entry name" value="PAZ_dom_sf"/>
</dbReference>
<evidence type="ECO:0000313" key="6">
    <source>
        <dbReference type="RefSeq" id="XP_030760163.1"/>
    </source>
</evidence>
<evidence type="ECO:0000256" key="2">
    <source>
        <dbReference type="SAM" id="MobiDB-lite"/>
    </source>
</evidence>
<dbReference type="OrthoDB" id="10252740at2759"/>
<feature type="compositionally biased region" description="Pro residues" evidence="2">
    <location>
        <begin position="152"/>
        <end position="164"/>
    </location>
</feature>
<evidence type="ECO:0000313" key="7">
    <source>
        <dbReference type="RefSeq" id="XP_030760164.1"/>
    </source>
</evidence>
<feature type="compositionally biased region" description="Low complexity" evidence="2">
    <location>
        <begin position="165"/>
        <end position="184"/>
    </location>
</feature>
<dbReference type="SMART" id="SM01163">
    <property type="entry name" value="DUF1785"/>
    <property type="match status" value="1"/>
</dbReference>
<dbReference type="Pfam" id="PF02170">
    <property type="entry name" value="PAZ"/>
    <property type="match status" value="1"/>
</dbReference>
<sequence>MGRKGKKKPTEGGEQAPASQGSQPGPSAGPQAGTRDGQQKEKTPPQQQAGAEQPQQQGKGKKQKGPKQQQKTEVGQGSGPPPVAPGQPREPPQQRGPQQGPPQQREPPPGVQQQWGPPGQQMGPPQGPPQQRGPPPGVPQQWGQPGQQMVPPQGPPQQRGPPPGVQQQWGQPGQQMGPQQGPPQQRGPPPGVQQQWGPSGQQMAPPQGLPQQRGPQPGLPQQWGPSGQQMAPPQGPPQQRGPREPPQVAPQHTGPPPAQGGAPQQRGPPQQQKQQSGGRQQQQQQQGGRAPPPGYVSSPQSPPPQQGAPLQQGAPRQAAPQRQPPARGATPRGDAGQQRSPDATKGLSAGIEKMQIRVDKGDENIVSKNRITPGTKGRKIPIETNHLSLNLGKLSIAYHYDVAIDPDKPKKFMRPVIELFRKKLFPTRHPAFDGMKNLYTPTPLHKDLSVVFEDTVTIDDGGRPKEYKVQIKFANTVDMTPLRNCLQQPVTPREAMQVVDIVLRMAPVQSCIPVGRSFFIKPPRIIDLGQGMEMYNGFYQSAIRGWKPLLNVDVAHKAFPKNILVIDSLADLLSDFRTTVTRDQLRQLSSWQEETLRKFITTLRIQYEIPGHPGSKKSYRVNGLGESADKAQFNHEGKRMTVAQYFKEIKNYNLRYPQLPTLHVGSIQRPDKILLPLELCTVLEGQAVNRKMTDTQTSKMIRYAATSTDVRKDKINQGMRQANFNTNPSVREFGISVGDQFQKLEARVLNPPQLTYSQNRTVVVSRGVWRNETFFKPATINKWTIANTARYAPRPDDYRRMEDLLMRSAREVGITMAGPATQPYGNVGGRQEYNDILRYFQEQRTKGFDVIFVIVPDSGPQYSFVKKAAEIAVGCLTQCVKAGTVGRKMNPQTAVNILLKVNSKLNGVNHTLAVAPLIMKRPVMIMGADVTHPGPGSTGLPSVAAVTASHDPKAFKYNICWRLQDPRLEIIGDLENIVHEQLMFFYAQTKVKPEAILFFRDGVSEGQFEEVKDKEIRAIRAACKRVQKDGFEPKITFLVVQKRHHTRMFPVNPKDSQDKNMNVPAGTCVDTDITHPFMQDFYLVSHASIQGVAKPTKYCTLHDDNNMDNDQIEELSYYLCHMFTRCNRSVSYPAPTYYAHLAAARAKVYIENDRVNLTNLEQEFRRYKIKDEIQKDKPMFFV</sequence>
<dbReference type="InterPro" id="IPR014811">
    <property type="entry name" value="ArgoL1"/>
</dbReference>
<feature type="compositionally biased region" description="Low complexity" evidence="2">
    <location>
        <begin position="93"/>
        <end position="103"/>
    </location>
</feature>
<dbReference type="SMART" id="SM00950">
    <property type="entry name" value="Piwi"/>
    <property type="match status" value="1"/>
</dbReference>
<dbReference type="CDD" id="cd04657">
    <property type="entry name" value="Piwi_ago-like"/>
    <property type="match status" value="1"/>
</dbReference>
<dbReference type="PROSITE" id="PS50822">
    <property type="entry name" value="PIWI"/>
    <property type="match status" value="1"/>
</dbReference>
<feature type="compositionally biased region" description="Pro residues" evidence="2">
    <location>
        <begin position="290"/>
        <end position="306"/>
    </location>
</feature>
<dbReference type="Proteomes" id="UP000504635">
    <property type="component" value="Unplaced"/>
</dbReference>
<dbReference type="Pfam" id="PF16486">
    <property type="entry name" value="ArgoN"/>
    <property type="match status" value="1"/>
</dbReference>
<feature type="compositionally biased region" description="Low complexity" evidence="2">
    <location>
        <begin position="44"/>
        <end position="58"/>
    </location>
</feature>
<feature type="compositionally biased region" description="Pro residues" evidence="2">
    <location>
        <begin position="125"/>
        <end position="138"/>
    </location>
</feature>
<feature type="compositionally biased region" description="Low complexity" evidence="2">
    <location>
        <begin position="139"/>
        <end position="151"/>
    </location>
</feature>
<feature type="domain" description="PAZ" evidence="3">
    <location>
        <begin position="568"/>
        <end position="684"/>
    </location>
</feature>
<feature type="compositionally biased region" description="Pro residues" evidence="2">
    <location>
        <begin position="79"/>
        <end position="91"/>
    </location>
</feature>
<protein>
    <submittedName>
        <fullName evidence="6 7">Protein argonaute-2-like isoform X1</fullName>
    </submittedName>
</protein>
<dbReference type="RefSeq" id="XP_030760163.1">
    <property type="nucleotide sequence ID" value="XM_030904303.1"/>
</dbReference>
<dbReference type="Gene3D" id="2.170.260.10">
    <property type="entry name" value="paz domain"/>
    <property type="match status" value="1"/>
</dbReference>
<dbReference type="Gene3D" id="3.40.50.2300">
    <property type="match status" value="1"/>
</dbReference>
<dbReference type="GeneID" id="115885402"/>
<dbReference type="AlphaFoldDB" id="A0A6J2Y8J6"/>
<feature type="compositionally biased region" description="Low complexity" evidence="2">
    <location>
        <begin position="192"/>
        <end position="240"/>
    </location>
</feature>
<name>A0A6J2Y8J6_SITOR</name>
<feature type="compositionally biased region" description="Low complexity" evidence="2">
    <location>
        <begin position="307"/>
        <end position="333"/>
    </location>
</feature>
<evidence type="ECO:0000259" key="4">
    <source>
        <dbReference type="PROSITE" id="PS50822"/>
    </source>
</evidence>
<feature type="compositionally biased region" description="Low complexity" evidence="2">
    <location>
        <begin position="111"/>
        <end position="124"/>
    </location>
</feature>
<dbReference type="InterPro" id="IPR003100">
    <property type="entry name" value="PAZ_dom"/>
</dbReference>
<dbReference type="SUPFAM" id="SSF101690">
    <property type="entry name" value="PAZ domain"/>
    <property type="match status" value="1"/>
</dbReference>
<dbReference type="KEGG" id="soy:115885402"/>
<feature type="region of interest" description="Disordered" evidence="2">
    <location>
        <begin position="1"/>
        <end position="350"/>
    </location>
</feature>
<feature type="compositionally biased region" description="Low complexity" evidence="2">
    <location>
        <begin position="259"/>
        <end position="289"/>
    </location>
</feature>
<dbReference type="Pfam" id="PF16488">
    <property type="entry name" value="ArgoL2"/>
    <property type="match status" value="1"/>
</dbReference>
<reference evidence="6 7" key="1">
    <citation type="submission" date="2025-04" db="UniProtKB">
        <authorList>
            <consortium name="RefSeq"/>
        </authorList>
    </citation>
    <scope>IDENTIFICATION</scope>
    <source>
        <tissue evidence="6 7">Gonads</tissue>
    </source>
</reference>
<dbReference type="InterPro" id="IPR032472">
    <property type="entry name" value="ArgoL2"/>
</dbReference>
<organism evidence="5 6">
    <name type="scientific">Sitophilus oryzae</name>
    <name type="common">Rice weevil</name>
    <name type="synonym">Curculio oryzae</name>
    <dbReference type="NCBI Taxonomy" id="7048"/>
    <lineage>
        <taxon>Eukaryota</taxon>
        <taxon>Metazoa</taxon>
        <taxon>Ecdysozoa</taxon>
        <taxon>Arthropoda</taxon>
        <taxon>Hexapoda</taxon>
        <taxon>Insecta</taxon>
        <taxon>Pterygota</taxon>
        <taxon>Neoptera</taxon>
        <taxon>Endopterygota</taxon>
        <taxon>Coleoptera</taxon>
        <taxon>Polyphaga</taxon>
        <taxon>Cucujiformia</taxon>
        <taxon>Curculionidae</taxon>
        <taxon>Dryophthorinae</taxon>
        <taxon>Sitophilus</taxon>
    </lineage>
</organism>
<dbReference type="InterPro" id="IPR003165">
    <property type="entry name" value="Piwi"/>
</dbReference>
<dbReference type="PANTHER" id="PTHR22891">
    <property type="entry name" value="EUKARYOTIC TRANSLATION INITIATION FACTOR 2C"/>
    <property type="match status" value="1"/>
</dbReference>
<dbReference type="InterPro" id="IPR012337">
    <property type="entry name" value="RNaseH-like_sf"/>
</dbReference>
<dbReference type="InterPro" id="IPR036397">
    <property type="entry name" value="RNaseH_sf"/>
</dbReference>
<dbReference type="Pfam" id="PF08699">
    <property type="entry name" value="ArgoL1"/>
    <property type="match status" value="1"/>
</dbReference>
<feature type="domain" description="Piwi" evidence="4">
    <location>
        <begin position="850"/>
        <end position="1151"/>
    </location>
</feature>
<evidence type="ECO:0000259" key="3">
    <source>
        <dbReference type="PROSITE" id="PS50821"/>
    </source>
</evidence>